<evidence type="ECO:0000313" key="2">
    <source>
        <dbReference type="Proteomes" id="UP000663923"/>
    </source>
</evidence>
<dbReference type="Proteomes" id="UP000663923">
    <property type="component" value="Chromosome"/>
</dbReference>
<dbReference type="RefSeq" id="WP_207988200.1">
    <property type="nucleotide sequence ID" value="NZ_CP071794.1"/>
</dbReference>
<sequence length="84" mass="9208">MIEGKNNFVEPSCSLMVSRTRAKRFHFPQNKFTSVVDFCTAADMNNSHGKCLKPRATTTYAPLGVAVLLLDAAAPSKGLFFPEN</sequence>
<evidence type="ECO:0000313" key="1">
    <source>
        <dbReference type="EMBL" id="QTD56378.1"/>
    </source>
</evidence>
<keyword evidence="2" id="KW-1185">Reference proteome</keyword>
<protein>
    <submittedName>
        <fullName evidence="1">Uncharacterized protein</fullName>
    </submittedName>
</protein>
<accession>A0ABX7T474</accession>
<reference evidence="1 2" key="1">
    <citation type="submission" date="2021-03" db="EMBL/GenBank/DDBJ databases">
        <title>Complete genome of Parasphingorhabdus_sp.JHSY0214.</title>
        <authorList>
            <person name="Yoo J.H."/>
            <person name="Bae J.W."/>
        </authorList>
    </citation>
    <scope>NUCLEOTIDE SEQUENCE [LARGE SCALE GENOMIC DNA]</scope>
    <source>
        <strain evidence="1 2">JHSY0214</strain>
    </source>
</reference>
<dbReference type="EMBL" id="CP071794">
    <property type="protein sequence ID" value="QTD56378.1"/>
    <property type="molecule type" value="Genomic_DNA"/>
</dbReference>
<proteinExistence type="predicted"/>
<gene>
    <name evidence="1" type="ORF">J4G78_01890</name>
</gene>
<organism evidence="1 2">
    <name type="scientific">Parasphingorhabdus cellanae</name>
    <dbReference type="NCBI Taxonomy" id="2806553"/>
    <lineage>
        <taxon>Bacteria</taxon>
        <taxon>Pseudomonadati</taxon>
        <taxon>Pseudomonadota</taxon>
        <taxon>Alphaproteobacteria</taxon>
        <taxon>Sphingomonadales</taxon>
        <taxon>Sphingomonadaceae</taxon>
        <taxon>Parasphingorhabdus</taxon>
    </lineage>
</organism>
<name>A0ABX7T474_9SPHN</name>